<accession>F4XQ20</accession>
<evidence type="ECO:0000313" key="1">
    <source>
        <dbReference type="EMBL" id="EGJ33387.1"/>
    </source>
</evidence>
<dbReference type="InterPro" id="IPR029063">
    <property type="entry name" value="SAM-dependent_MTases_sf"/>
</dbReference>
<proteinExistence type="predicted"/>
<keyword evidence="2" id="KW-1185">Reference proteome</keyword>
<dbReference type="SUPFAM" id="SSF53335">
    <property type="entry name" value="S-adenosyl-L-methionine-dependent methyltransferases"/>
    <property type="match status" value="1"/>
</dbReference>
<protein>
    <submittedName>
        <fullName evidence="1">Uncharacterized protein</fullName>
    </submittedName>
</protein>
<sequence length="74" mass="7986">MEIYMASNYSLNTLGAKLCLEAAGDLVAKAIQPIQNYSQVRLADYGIADGGTSQGLWQQIIATIKKKITGLLLK</sequence>
<dbReference type="AlphaFoldDB" id="F4XQ20"/>
<name>F4XQ20_9CYAN</name>
<evidence type="ECO:0000313" key="2">
    <source>
        <dbReference type="Proteomes" id="UP000003959"/>
    </source>
</evidence>
<dbReference type="OrthoDB" id="465670at2"/>
<gene>
    <name evidence="1" type="ORF">LYNGBM3L_37020</name>
</gene>
<reference evidence="2" key="1">
    <citation type="journal article" date="2011" name="Proc. Natl. Acad. Sci. U.S.A.">
        <title>Genomic insights into the physiology and ecology of the marine filamentous cyanobacterium Lyngbya majuscula.</title>
        <authorList>
            <person name="Jones A.C."/>
            <person name="Monroe E.A."/>
            <person name="Podell S."/>
            <person name="Hess W.R."/>
            <person name="Klages S."/>
            <person name="Esquenazi E."/>
            <person name="Niessen S."/>
            <person name="Hoover H."/>
            <person name="Rothmann M."/>
            <person name="Lasken R.S."/>
            <person name="Yates J.R.III."/>
            <person name="Reinhardt R."/>
            <person name="Kube M."/>
            <person name="Burkart M.D."/>
            <person name="Allen E.E."/>
            <person name="Dorrestein P.C."/>
            <person name="Gerwick W.H."/>
            <person name="Gerwick L."/>
        </authorList>
    </citation>
    <scope>NUCLEOTIDE SEQUENCE [LARGE SCALE GENOMIC DNA]</scope>
    <source>
        <strain evidence="2">3L</strain>
    </source>
</reference>
<dbReference type="EMBL" id="GL890851">
    <property type="protein sequence ID" value="EGJ33387.1"/>
    <property type="molecule type" value="Genomic_DNA"/>
</dbReference>
<dbReference type="Proteomes" id="UP000003959">
    <property type="component" value="Unassembled WGS sequence"/>
</dbReference>
<organism evidence="1 2">
    <name type="scientific">Moorena producens 3L</name>
    <dbReference type="NCBI Taxonomy" id="489825"/>
    <lineage>
        <taxon>Bacteria</taxon>
        <taxon>Bacillati</taxon>
        <taxon>Cyanobacteriota</taxon>
        <taxon>Cyanophyceae</taxon>
        <taxon>Coleofasciculales</taxon>
        <taxon>Coleofasciculaceae</taxon>
        <taxon>Moorena</taxon>
    </lineage>
</organism>
<dbReference type="RefSeq" id="WP_008182386.1">
    <property type="nucleotide sequence ID" value="NZ_GL890851.1"/>
</dbReference>
<dbReference type="HOGENOM" id="CLU_2683841_0_0_3"/>